<accession>A0A5N3UKD8</accession>
<dbReference type="Proteomes" id="UP000326458">
    <property type="component" value="Unassembled WGS sequence"/>
</dbReference>
<evidence type="ECO:0000256" key="2">
    <source>
        <dbReference type="SAM" id="MobiDB-lite"/>
    </source>
</evidence>
<dbReference type="Gene3D" id="2.60.40.10">
    <property type="entry name" value="Immunoglobulins"/>
    <property type="match status" value="1"/>
</dbReference>
<organism evidence="4 5">
    <name type="scientific">Muntiacus muntjak</name>
    <name type="common">Barking deer</name>
    <name type="synonym">Indian muntjac</name>
    <dbReference type="NCBI Taxonomy" id="9888"/>
    <lineage>
        <taxon>Eukaryota</taxon>
        <taxon>Metazoa</taxon>
        <taxon>Chordata</taxon>
        <taxon>Craniata</taxon>
        <taxon>Vertebrata</taxon>
        <taxon>Euteleostomi</taxon>
        <taxon>Mammalia</taxon>
        <taxon>Eutheria</taxon>
        <taxon>Laurasiatheria</taxon>
        <taxon>Artiodactyla</taxon>
        <taxon>Ruminantia</taxon>
        <taxon>Pecora</taxon>
        <taxon>Cervidae</taxon>
        <taxon>Muntiacinae</taxon>
        <taxon>Muntiacus</taxon>
    </lineage>
</organism>
<dbReference type="InterPro" id="IPR003597">
    <property type="entry name" value="Ig_C1-set"/>
</dbReference>
<feature type="compositionally biased region" description="Polar residues" evidence="2">
    <location>
        <begin position="117"/>
        <end position="135"/>
    </location>
</feature>
<dbReference type="PROSITE" id="PS50835">
    <property type="entry name" value="IG_LIKE"/>
    <property type="match status" value="1"/>
</dbReference>
<reference evidence="4 5" key="1">
    <citation type="submission" date="2019-06" db="EMBL/GenBank/DDBJ databases">
        <title>Discovery of a novel chromosome fission-fusion reversal in muntjac.</title>
        <authorList>
            <person name="Mudd A.B."/>
            <person name="Bredeson J.V."/>
            <person name="Baum R."/>
            <person name="Hockemeyer D."/>
            <person name="Rokhsar D.S."/>
        </authorList>
    </citation>
    <scope>NUCLEOTIDE SEQUENCE [LARGE SCALE GENOMIC DNA]</scope>
    <source>
        <strain evidence="4">UTSW_UCB_Mm</strain>
        <tissue evidence="4">Fibroblast cell line</tissue>
    </source>
</reference>
<dbReference type="SMART" id="SM00407">
    <property type="entry name" value="IGc1"/>
    <property type="match status" value="1"/>
</dbReference>
<sequence length="135" mass="14024">PAGRQTLEAHGGWAQRCPRPGHLRSSSTTAPKVYPLASSCGDTSSSTPVTVTWNSGALTSGVRTFPAVLQSSGLYSLSSMVTVPASTSESQTFICNVAHPASSTKVDKPVVARPPVSETTQESITHPVETTPQGM</sequence>
<evidence type="ECO:0000256" key="1">
    <source>
        <dbReference type="ARBA" id="ARBA00023319"/>
    </source>
</evidence>
<evidence type="ECO:0000259" key="3">
    <source>
        <dbReference type="PROSITE" id="PS50835"/>
    </source>
</evidence>
<dbReference type="PANTHER" id="PTHR23411">
    <property type="entry name" value="TAPASIN"/>
    <property type="match status" value="1"/>
</dbReference>
<feature type="region of interest" description="Disordered" evidence="2">
    <location>
        <begin position="104"/>
        <end position="135"/>
    </location>
</feature>
<proteinExistence type="predicted"/>
<dbReference type="Pfam" id="PF07654">
    <property type="entry name" value="C1-set"/>
    <property type="match status" value="1"/>
</dbReference>
<protein>
    <recommendedName>
        <fullName evidence="3">Ig-like domain-containing protein</fullName>
    </recommendedName>
</protein>
<keyword evidence="5" id="KW-1185">Reference proteome</keyword>
<dbReference type="InterPro" id="IPR050380">
    <property type="entry name" value="Immune_Resp_Modulators"/>
</dbReference>
<dbReference type="InterPro" id="IPR003006">
    <property type="entry name" value="Ig/MHC_CS"/>
</dbReference>
<name>A0A5N3UKD8_MUNMU</name>
<dbReference type="InterPro" id="IPR036179">
    <property type="entry name" value="Ig-like_dom_sf"/>
</dbReference>
<comment type="caution">
    <text evidence="4">The sequence shown here is derived from an EMBL/GenBank/DDBJ whole genome shotgun (WGS) entry which is preliminary data.</text>
</comment>
<feature type="domain" description="Ig-like" evidence="3">
    <location>
        <begin position="18"/>
        <end position="111"/>
    </location>
</feature>
<dbReference type="AlphaFoldDB" id="A0A5N3UKD8"/>
<dbReference type="PROSITE" id="PS00290">
    <property type="entry name" value="IG_MHC"/>
    <property type="match status" value="1"/>
</dbReference>
<dbReference type="InterPro" id="IPR013783">
    <property type="entry name" value="Ig-like_fold"/>
</dbReference>
<dbReference type="EMBL" id="VCEA01012687">
    <property type="protein sequence ID" value="KAB0337071.1"/>
    <property type="molecule type" value="Genomic_DNA"/>
</dbReference>
<keyword evidence="1" id="KW-0393">Immunoglobulin domain</keyword>
<feature type="region of interest" description="Disordered" evidence="2">
    <location>
        <begin position="1"/>
        <end position="32"/>
    </location>
</feature>
<evidence type="ECO:0000313" key="5">
    <source>
        <dbReference type="Proteomes" id="UP000326458"/>
    </source>
</evidence>
<dbReference type="InterPro" id="IPR007110">
    <property type="entry name" value="Ig-like_dom"/>
</dbReference>
<gene>
    <name evidence="4" type="ORF">FD754_025374</name>
</gene>
<dbReference type="SUPFAM" id="SSF48726">
    <property type="entry name" value="Immunoglobulin"/>
    <property type="match status" value="1"/>
</dbReference>
<evidence type="ECO:0000313" key="4">
    <source>
        <dbReference type="EMBL" id="KAB0337071.1"/>
    </source>
</evidence>
<feature type="non-terminal residue" evidence="4">
    <location>
        <position position="1"/>
    </location>
</feature>